<dbReference type="PANTHER" id="PTHR11220:SF58">
    <property type="entry name" value="SOUL HEME-BINDING FAMILY PROTEIN"/>
    <property type="match status" value="1"/>
</dbReference>
<evidence type="ECO:0008006" key="3">
    <source>
        <dbReference type="Google" id="ProtNLM"/>
    </source>
</evidence>
<dbReference type="EMBL" id="RXGA01000002">
    <property type="protein sequence ID" value="RWX73706.1"/>
    <property type="molecule type" value="Genomic_DNA"/>
</dbReference>
<evidence type="ECO:0000313" key="2">
    <source>
        <dbReference type="Proteomes" id="UP000288215"/>
    </source>
</evidence>
<organism evidence="1 2">
    <name type="scientific">Methanosuratincola subterraneus</name>
    <dbReference type="NCBI Taxonomy" id="2593994"/>
    <lineage>
        <taxon>Archaea</taxon>
        <taxon>Thermoproteota</taxon>
        <taxon>Methanosuratincolia</taxon>
        <taxon>Candidatus Methanomethylicales</taxon>
        <taxon>Candidatus Methanomethylicaceae</taxon>
        <taxon>Candidatus Methanosuratincola (ex Vanwonterghem et al. 2016)</taxon>
    </lineage>
</organism>
<proteinExistence type="predicted"/>
<name>A0A444L7Y9_METS7</name>
<accession>A0A444L7Y9</accession>
<protein>
    <recommendedName>
        <fullName evidence="3">Heme-binding protein</fullName>
    </recommendedName>
</protein>
<dbReference type="SUPFAM" id="SSF55136">
    <property type="entry name" value="Probable bacterial effector-binding domain"/>
    <property type="match status" value="1"/>
</dbReference>
<dbReference type="Pfam" id="PF04832">
    <property type="entry name" value="SOUL"/>
    <property type="match status" value="1"/>
</dbReference>
<dbReference type="Proteomes" id="UP000288215">
    <property type="component" value="Unassembled WGS sequence"/>
</dbReference>
<gene>
    <name evidence="1" type="ORF">Metus_0485</name>
</gene>
<dbReference type="InterPro" id="IPR011256">
    <property type="entry name" value="Reg_factor_effector_dom_sf"/>
</dbReference>
<evidence type="ECO:0000313" key="1">
    <source>
        <dbReference type="EMBL" id="RWX73706.1"/>
    </source>
</evidence>
<dbReference type="InterPro" id="IPR006917">
    <property type="entry name" value="SOUL_heme-bd"/>
</dbReference>
<reference evidence="1 2" key="1">
    <citation type="submission" date="2018-12" db="EMBL/GenBank/DDBJ databases">
        <title>The complete genome of the methanogenic archaea of the candidate phylum Verstraetearchaeota, obtained from the metagenome of underground thermal water.</title>
        <authorList>
            <person name="Kadnikov V.V."/>
            <person name="Mardanov A.V."/>
            <person name="Beletsky A.V."/>
            <person name="Karnachuk O.V."/>
            <person name="Ravin N.V."/>
        </authorList>
    </citation>
    <scope>NUCLEOTIDE SEQUENCE [LARGE SCALE GENOMIC DNA]</scope>
    <source>
        <strain evidence="1">Ch88</strain>
    </source>
</reference>
<dbReference type="AlphaFoldDB" id="A0A444L7Y9"/>
<comment type="caution">
    <text evidence="1">The sequence shown here is derived from an EMBL/GenBank/DDBJ whole genome shotgun (WGS) entry which is preliminary data.</text>
</comment>
<dbReference type="Gene3D" id="3.20.80.10">
    <property type="entry name" value="Regulatory factor, effector binding domain"/>
    <property type="match status" value="1"/>
</dbReference>
<sequence>MSFVLPSSYTLETAPEPLDSRIRVIQMPARTIGVIRFSGRWSQSKFEEKSGELLGTLSKEGIRTKGEIFTMLYNPPYTPWFMRRNEVAVEIDPESLGPIDAALMSGQSLPEK</sequence>
<dbReference type="PANTHER" id="PTHR11220">
    <property type="entry name" value="HEME-BINDING PROTEIN-RELATED"/>
    <property type="match status" value="1"/>
</dbReference>